<protein>
    <submittedName>
        <fullName evidence="1">Uncharacterized protein</fullName>
    </submittedName>
</protein>
<sequence>MKIELCACNGLACCGICREMNYERITRTAGPKCIAAYYPEPKRKKEQKQNRNV</sequence>
<accession>A0A0F9BY42</accession>
<reference evidence="1" key="1">
    <citation type="journal article" date="2015" name="Nature">
        <title>Complex archaea that bridge the gap between prokaryotes and eukaryotes.</title>
        <authorList>
            <person name="Spang A."/>
            <person name="Saw J.H."/>
            <person name="Jorgensen S.L."/>
            <person name="Zaremba-Niedzwiedzka K."/>
            <person name="Martijn J."/>
            <person name="Lind A.E."/>
            <person name="van Eijk R."/>
            <person name="Schleper C."/>
            <person name="Guy L."/>
            <person name="Ettema T.J."/>
        </authorList>
    </citation>
    <scope>NUCLEOTIDE SEQUENCE</scope>
</reference>
<evidence type="ECO:0000313" key="1">
    <source>
        <dbReference type="EMBL" id="KKL26835.1"/>
    </source>
</evidence>
<gene>
    <name evidence="1" type="ORF">LCGC14_2391240</name>
</gene>
<name>A0A0F9BY42_9ZZZZ</name>
<organism evidence="1">
    <name type="scientific">marine sediment metagenome</name>
    <dbReference type="NCBI Taxonomy" id="412755"/>
    <lineage>
        <taxon>unclassified sequences</taxon>
        <taxon>metagenomes</taxon>
        <taxon>ecological metagenomes</taxon>
    </lineage>
</organism>
<dbReference type="AlphaFoldDB" id="A0A0F9BY42"/>
<dbReference type="EMBL" id="LAZR01035691">
    <property type="protein sequence ID" value="KKL26835.1"/>
    <property type="molecule type" value="Genomic_DNA"/>
</dbReference>
<comment type="caution">
    <text evidence="1">The sequence shown here is derived from an EMBL/GenBank/DDBJ whole genome shotgun (WGS) entry which is preliminary data.</text>
</comment>
<proteinExistence type="predicted"/>